<keyword evidence="2" id="KW-1185">Reference proteome</keyword>
<organism evidence="1 2">
    <name type="scientific">Micromonospora sonneratiae</name>
    <dbReference type="NCBI Taxonomy" id="1184706"/>
    <lineage>
        <taxon>Bacteria</taxon>
        <taxon>Bacillati</taxon>
        <taxon>Actinomycetota</taxon>
        <taxon>Actinomycetes</taxon>
        <taxon>Micromonosporales</taxon>
        <taxon>Micromonosporaceae</taxon>
        <taxon>Micromonospora</taxon>
    </lineage>
</organism>
<proteinExistence type="predicted"/>
<comment type="caution">
    <text evidence="1">The sequence shown here is derived from an EMBL/GenBank/DDBJ whole genome shotgun (WGS) entry which is preliminary data.</text>
</comment>
<dbReference type="EMBL" id="JBHTMP010000021">
    <property type="protein sequence ID" value="MFD1322552.1"/>
    <property type="molecule type" value="Genomic_DNA"/>
</dbReference>
<name>A0ABW3YDM8_9ACTN</name>
<dbReference type="Proteomes" id="UP001597260">
    <property type="component" value="Unassembled WGS sequence"/>
</dbReference>
<gene>
    <name evidence="1" type="ORF">ACFQ4H_15755</name>
</gene>
<reference evidence="2" key="1">
    <citation type="journal article" date="2019" name="Int. J. Syst. Evol. Microbiol.">
        <title>The Global Catalogue of Microorganisms (GCM) 10K type strain sequencing project: providing services to taxonomists for standard genome sequencing and annotation.</title>
        <authorList>
            <consortium name="The Broad Institute Genomics Platform"/>
            <consortium name="The Broad Institute Genome Sequencing Center for Infectious Disease"/>
            <person name="Wu L."/>
            <person name="Ma J."/>
        </authorList>
    </citation>
    <scope>NUCLEOTIDE SEQUENCE [LARGE SCALE GENOMIC DNA]</scope>
    <source>
        <strain evidence="2">JCM 31037</strain>
    </source>
</reference>
<sequence>MSDNSPLWDWRPLPPQRIAQNWEAFGKWVEWLQESYAAWVILPACWPAHEALVLELKLFWYWYRRDVERSRQPNPVDGINWHESLRRSANAWRELASCTHEPPVRHHQQIQADRRARTRRFIAEAIGSTGPVSQEGEK</sequence>
<evidence type="ECO:0000313" key="1">
    <source>
        <dbReference type="EMBL" id="MFD1322552.1"/>
    </source>
</evidence>
<accession>A0ABW3YDM8</accession>
<evidence type="ECO:0000313" key="2">
    <source>
        <dbReference type="Proteomes" id="UP001597260"/>
    </source>
</evidence>
<dbReference type="RefSeq" id="WP_377571677.1">
    <property type="nucleotide sequence ID" value="NZ_JBHTMP010000021.1"/>
</dbReference>
<protein>
    <recommendedName>
        <fullName evidence="3">DUF4913 domain-containing protein</fullName>
    </recommendedName>
</protein>
<evidence type="ECO:0008006" key="3">
    <source>
        <dbReference type="Google" id="ProtNLM"/>
    </source>
</evidence>